<dbReference type="STRING" id="371731.Rsw2DRAFT_1511"/>
<dbReference type="eggNOG" id="ENOG50300PA">
    <property type="taxonomic scope" value="Bacteria"/>
</dbReference>
<dbReference type="RefSeq" id="WP_008029639.1">
    <property type="nucleotide sequence ID" value="NZ_ACYY01000008.1"/>
</dbReference>
<reference evidence="1 2" key="1">
    <citation type="submission" date="2009-08" db="EMBL/GenBank/DDBJ databases">
        <title>The draft genome of Rhodobacter sp. SW2.</title>
        <authorList>
            <consortium name="US DOE Joint Genome Institute (JGI-PGF)"/>
            <person name="Lucas S."/>
            <person name="Copeland A."/>
            <person name="Lapidus A."/>
            <person name="Glavina del Rio T."/>
            <person name="Tice H."/>
            <person name="Bruce D."/>
            <person name="Goodwin L."/>
            <person name="Pitluck S."/>
            <person name="Larimer F."/>
            <person name="Land M.L."/>
            <person name="Hauser L."/>
            <person name="Emerson D."/>
        </authorList>
    </citation>
    <scope>NUCLEOTIDE SEQUENCE [LARGE SCALE GENOMIC DNA]</scope>
    <source>
        <strain evidence="1 2">SW2</strain>
    </source>
</reference>
<evidence type="ECO:0000313" key="2">
    <source>
        <dbReference type="Proteomes" id="UP000010121"/>
    </source>
</evidence>
<evidence type="ECO:0000313" key="1">
    <source>
        <dbReference type="EMBL" id="EEW25467.1"/>
    </source>
</evidence>
<keyword evidence="2" id="KW-1185">Reference proteome</keyword>
<sequence>MIGLLSLGWRLAAAVPVAFFPGAEIRLTPIIGAAPEVILANDITETGTEAPLQFRACFTTPMSQALLTETYRVYDAATPPAADLDCFDTGNIAAALHTGEAIAFLSEPGIAPGIDRVVAVYADGRAYAWHQPTASRE</sequence>
<proteinExistence type="predicted"/>
<dbReference type="Proteomes" id="UP000010121">
    <property type="component" value="Unassembled WGS sequence"/>
</dbReference>
<dbReference type="InterPro" id="IPR045616">
    <property type="entry name" value="DUF6446"/>
</dbReference>
<gene>
    <name evidence="1" type="ORF">Rsw2DRAFT_1511</name>
</gene>
<protein>
    <submittedName>
        <fullName evidence="1">Uncharacterized protein</fullName>
    </submittedName>
</protein>
<comment type="caution">
    <text evidence="1">The sequence shown here is derived from an EMBL/GenBank/DDBJ whole genome shotgun (WGS) entry which is preliminary data.</text>
</comment>
<dbReference type="AlphaFoldDB" id="C8S0D3"/>
<dbReference type="Pfam" id="PF20044">
    <property type="entry name" value="DUF6446"/>
    <property type="match status" value="1"/>
</dbReference>
<name>C8S0D3_9RHOB</name>
<dbReference type="EMBL" id="ACYY01000008">
    <property type="protein sequence ID" value="EEW25467.1"/>
    <property type="molecule type" value="Genomic_DNA"/>
</dbReference>
<accession>C8S0D3</accession>
<organism evidence="1 2">
    <name type="scientific">Rhodobacter ferrooxidans</name>
    <dbReference type="NCBI Taxonomy" id="371731"/>
    <lineage>
        <taxon>Bacteria</taxon>
        <taxon>Pseudomonadati</taxon>
        <taxon>Pseudomonadota</taxon>
        <taxon>Alphaproteobacteria</taxon>
        <taxon>Rhodobacterales</taxon>
        <taxon>Rhodobacter group</taxon>
        <taxon>Rhodobacter</taxon>
    </lineage>
</organism>